<accession>U5QDL1</accession>
<dbReference type="InterPro" id="IPR058651">
    <property type="entry name" value="HTH_VMAP-M9"/>
</dbReference>
<dbReference type="GO" id="GO:0043531">
    <property type="term" value="F:ADP binding"/>
    <property type="evidence" value="ECO:0007669"/>
    <property type="project" value="InterPro"/>
</dbReference>
<dbReference type="STRING" id="1183438.GKIL_0740"/>
<evidence type="ECO:0000313" key="3">
    <source>
        <dbReference type="EMBL" id="AGY56986.1"/>
    </source>
</evidence>
<evidence type="ECO:0000259" key="1">
    <source>
        <dbReference type="Pfam" id="PF00931"/>
    </source>
</evidence>
<organism evidence="3 4">
    <name type="scientific">Gloeobacter kilaueensis (strain ATCC BAA-2537 / CCAP 1431/1 / ULC 316 / JS1)</name>
    <dbReference type="NCBI Taxonomy" id="1183438"/>
    <lineage>
        <taxon>Bacteria</taxon>
        <taxon>Bacillati</taxon>
        <taxon>Cyanobacteriota</taxon>
        <taxon>Cyanophyceae</taxon>
        <taxon>Gloeobacterales</taxon>
        <taxon>Gloeobacteraceae</taxon>
        <taxon>Gloeobacter</taxon>
    </lineage>
</organism>
<dbReference type="Gene3D" id="3.40.50.300">
    <property type="entry name" value="P-loop containing nucleotide triphosphate hydrolases"/>
    <property type="match status" value="1"/>
</dbReference>
<reference evidence="3 4" key="1">
    <citation type="journal article" date="2013" name="PLoS ONE">
        <title>Cultivation and Complete Genome Sequencing of Gloeobacter kilaueensis sp. nov., from a Lava Cave in Kilauea Caldera, Hawai'i.</title>
        <authorList>
            <person name="Saw J.H."/>
            <person name="Schatz M."/>
            <person name="Brown M.V."/>
            <person name="Kunkel D.D."/>
            <person name="Foster J.S."/>
            <person name="Shick H."/>
            <person name="Christensen S."/>
            <person name="Hou S."/>
            <person name="Wan X."/>
            <person name="Donachie S.P."/>
        </authorList>
    </citation>
    <scope>NUCLEOTIDE SEQUENCE [LARGE SCALE GENOMIC DNA]</scope>
    <source>
        <strain evidence="4">JS</strain>
    </source>
</reference>
<dbReference type="OrthoDB" id="441260at2"/>
<dbReference type="KEGG" id="glj:GKIL_0740"/>
<dbReference type="AlphaFoldDB" id="U5QDL1"/>
<dbReference type="PRINTS" id="PR00364">
    <property type="entry name" value="DISEASERSIST"/>
</dbReference>
<dbReference type="eggNOG" id="COG1357">
    <property type="taxonomic scope" value="Bacteria"/>
</dbReference>
<gene>
    <name evidence="3" type="ORF">GKIL_0740</name>
</gene>
<dbReference type="PATRIC" id="fig|1183438.3.peg.734"/>
<dbReference type="SUPFAM" id="SSF52540">
    <property type="entry name" value="P-loop containing nucleoside triphosphate hydrolases"/>
    <property type="match status" value="1"/>
</dbReference>
<feature type="domain" description="vWA-MoxR associated protein N-terminal HTH" evidence="2">
    <location>
        <begin position="1"/>
        <end position="84"/>
    </location>
</feature>
<dbReference type="PANTHER" id="PTHR47691">
    <property type="entry name" value="REGULATOR-RELATED"/>
    <property type="match status" value="1"/>
</dbReference>
<dbReference type="PANTHER" id="PTHR47691:SF3">
    <property type="entry name" value="HTH-TYPE TRANSCRIPTIONAL REGULATOR RV0890C-RELATED"/>
    <property type="match status" value="1"/>
</dbReference>
<dbReference type="HOGENOM" id="CLU_025923_0_0_3"/>
<name>U5QDL1_GLOK1</name>
<dbReference type="Pfam" id="PF26355">
    <property type="entry name" value="HTH_VMAP-M9"/>
    <property type="match status" value="1"/>
</dbReference>
<dbReference type="InterPro" id="IPR002182">
    <property type="entry name" value="NB-ARC"/>
</dbReference>
<keyword evidence="4" id="KW-1185">Reference proteome</keyword>
<proteinExistence type="predicted"/>
<dbReference type="Pfam" id="PF00931">
    <property type="entry name" value="NB-ARC"/>
    <property type="match status" value="1"/>
</dbReference>
<evidence type="ECO:0000313" key="4">
    <source>
        <dbReference type="Proteomes" id="UP000017396"/>
    </source>
</evidence>
<evidence type="ECO:0000259" key="2">
    <source>
        <dbReference type="Pfam" id="PF26355"/>
    </source>
</evidence>
<dbReference type="EMBL" id="CP003587">
    <property type="protein sequence ID" value="AGY56986.1"/>
    <property type="molecule type" value="Genomic_DNA"/>
</dbReference>
<protein>
    <submittedName>
        <fullName evidence="3">Uncharacterized protein</fullName>
    </submittedName>
</protein>
<dbReference type="InterPro" id="IPR027417">
    <property type="entry name" value="P-loop_NTPase"/>
</dbReference>
<feature type="domain" description="NB-ARC" evidence="1">
    <location>
        <begin position="135"/>
        <end position="231"/>
    </location>
</feature>
<sequence>MDLEQALQVANSVVFAKVGRRLSELESVILLGALQEQTYEQIAEESGYSLSYIKRNVGPKLWSLLERACGEPVRKTNFRGALEQQWRRSLVGAAQPQTPAVARPITQPESPDWGSVIDTATFCGRSEELLCLRQWVLEEQCRLVLLLGIGGIGKSTLAARLVQQVQSEFEVVVWRSLQNAPPFEEWLESVLPVLLRAQGEDVALAGSLDGKLLKLMEGLRSRRCLLILDNVETIFSAGQPAQYRVGCGEYGQLFKAVGEVLHQSCLLLTGREKPREVGLLEGKQRSARTFLLKGLDSEAGRELFLYKGSFSGTDTEWEQLVAYYSGNPLALKLLAATTQDLFSGNIAQILNYVQQGSAVFEDIRDLLQHQFERLSEVEQTMLFWLAIHRESVSLFELNEDLVTKASQRRLPDAMQSLLRRCLIEKAAPTPLEAGEQFFLQPVVLEYATDQFVQCITEEITGQTPGRLKTHALLKAQAKDYVREIQKRLILEPIAEQLRLQFGHSQVLEQRLKTMLEQQQRQAPQPDYLAGNLLNLLVHLQSNLRGCNFSELTVWQAD</sequence>
<dbReference type="Proteomes" id="UP000017396">
    <property type="component" value="Chromosome"/>
</dbReference>
<dbReference type="eggNOG" id="COG1672">
    <property type="taxonomic scope" value="Bacteria"/>
</dbReference>